<keyword evidence="1" id="KW-0812">Transmembrane</keyword>
<feature type="transmembrane region" description="Helical" evidence="1">
    <location>
        <begin position="129"/>
        <end position="150"/>
    </location>
</feature>
<accession>A0ABS2RCE6</accession>
<evidence type="ECO:0000313" key="3">
    <source>
        <dbReference type="Proteomes" id="UP000823485"/>
    </source>
</evidence>
<proteinExistence type="predicted"/>
<evidence type="ECO:0000313" key="2">
    <source>
        <dbReference type="EMBL" id="MBM7716236.1"/>
    </source>
</evidence>
<sequence>MVGKLAGKEAGKLISLLDSAISIHSLIWLFLVAFMLHDFEEIIRIEPWMRKYYDQIELKIPEKFRKDVQSFSQITSSQFAVAVCIEFIVFVPFTFMAAEKGQYLFFLGFNTVLLLHVFMHVGQALYVKMLVPGVVTAVGITLPYSVYLFYRLLHENVISFTDILISFPIGLTLMPIVLIGHKVGKRLIPATK</sequence>
<keyword evidence="3" id="KW-1185">Reference proteome</keyword>
<feature type="transmembrane region" description="Helical" evidence="1">
    <location>
        <begin position="20"/>
        <end position="39"/>
    </location>
</feature>
<evidence type="ECO:0000256" key="1">
    <source>
        <dbReference type="SAM" id="Phobius"/>
    </source>
</evidence>
<feature type="transmembrane region" description="Helical" evidence="1">
    <location>
        <begin position="79"/>
        <end position="97"/>
    </location>
</feature>
<dbReference type="EMBL" id="JAFBFH010000024">
    <property type="protein sequence ID" value="MBM7716236.1"/>
    <property type="molecule type" value="Genomic_DNA"/>
</dbReference>
<organism evidence="2 3">
    <name type="scientific">Siminovitchia thermophila</name>
    <dbReference type="NCBI Taxonomy" id="1245522"/>
    <lineage>
        <taxon>Bacteria</taxon>
        <taxon>Bacillati</taxon>
        <taxon>Bacillota</taxon>
        <taxon>Bacilli</taxon>
        <taxon>Bacillales</taxon>
        <taxon>Bacillaceae</taxon>
        <taxon>Siminovitchia</taxon>
    </lineage>
</organism>
<gene>
    <name evidence="2" type="ORF">JOC94_003256</name>
</gene>
<keyword evidence="1" id="KW-0472">Membrane</keyword>
<feature type="transmembrane region" description="Helical" evidence="1">
    <location>
        <begin position="103"/>
        <end position="122"/>
    </location>
</feature>
<keyword evidence="1" id="KW-1133">Transmembrane helix</keyword>
<comment type="caution">
    <text evidence="2">The sequence shown here is derived from an EMBL/GenBank/DDBJ whole genome shotgun (WGS) entry which is preliminary data.</text>
</comment>
<dbReference type="InterPro" id="IPR025671">
    <property type="entry name" value="HXXEE"/>
</dbReference>
<dbReference type="Proteomes" id="UP000823485">
    <property type="component" value="Unassembled WGS sequence"/>
</dbReference>
<dbReference type="Pfam" id="PF13787">
    <property type="entry name" value="HXXEE"/>
    <property type="match status" value="1"/>
</dbReference>
<feature type="transmembrane region" description="Helical" evidence="1">
    <location>
        <begin position="156"/>
        <end position="179"/>
    </location>
</feature>
<reference evidence="2 3" key="1">
    <citation type="submission" date="2021-01" db="EMBL/GenBank/DDBJ databases">
        <title>Genomic Encyclopedia of Type Strains, Phase IV (KMG-IV): sequencing the most valuable type-strain genomes for metagenomic binning, comparative biology and taxonomic classification.</title>
        <authorList>
            <person name="Goeker M."/>
        </authorList>
    </citation>
    <scope>NUCLEOTIDE SEQUENCE [LARGE SCALE GENOMIC DNA]</scope>
    <source>
        <strain evidence="2 3">DSM 105453</strain>
    </source>
</reference>
<name>A0ABS2RCE6_9BACI</name>
<protein>
    <submittedName>
        <fullName evidence="2">ABC-type uncharacterized transport system permease subunit</fullName>
    </submittedName>
</protein>